<dbReference type="SUPFAM" id="SSF101148">
    <property type="entry name" value="Plant invertase/pectin methylesterase inhibitor"/>
    <property type="match status" value="1"/>
</dbReference>
<proteinExistence type="inferred from homology"/>
<sequence length="195" mass="21434">MATLCSYHVLTVLMITTLLCILYIQPISASPQAYTNFIKTSCSKTTYPPLCTQTLSPFATSVQTNPIKLCNRALNISIQAAHNTSTFVSNLSKQKGLSWIEKAAIKDCMDDLKDCVYQLKQTMSAMGELGGSDREFQWANAKTWASAAITDTDSCLDGFEGRKVSPQMKNKIKSTMMGVARLTSNALALINHLNY</sequence>
<evidence type="ECO:0000256" key="2">
    <source>
        <dbReference type="ARBA" id="ARBA00022523"/>
    </source>
</evidence>
<evidence type="ECO:0000256" key="6">
    <source>
        <dbReference type="ARBA" id="ARBA00038471"/>
    </source>
</evidence>
<dbReference type="CDD" id="cd15798">
    <property type="entry name" value="PMEI-like_3"/>
    <property type="match status" value="1"/>
</dbReference>
<keyword evidence="4 7" id="KW-0732">Signal</keyword>
<evidence type="ECO:0000256" key="3">
    <source>
        <dbReference type="ARBA" id="ARBA00022525"/>
    </source>
</evidence>
<comment type="similarity">
    <text evidence="6">Belongs to the PMEI family.</text>
</comment>
<accession>A0ABC8T9Z8</accession>
<keyword evidence="2" id="KW-0052">Apoplast</keyword>
<dbReference type="AlphaFoldDB" id="A0ABC8T9Z8"/>
<feature type="signal peptide" evidence="7">
    <location>
        <begin position="1"/>
        <end position="29"/>
    </location>
</feature>
<feature type="domain" description="Pectinesterase inhibitor" evidence="8">
    <location>
        <begin position="33"/>
        <end position="189"/>
    </location>
</feature>
<dbReference type="InterPro" id="IPR035513">
    <property type="entry name" value="Invertase/methylesterase_inhib"/>
</dbReference>
<feature type="chain" id="PRO_5044789772" description="Pectinesterase inhibitor domain-containing protein" evidence="7">
    <location>
        <begin position="30"/>
        <end position="195"/>
    </location>
</feature>
<evidence type="ECO:0000256" key="7">
    <source>
        <dbReference type="SAM" id="SignalP"/>
    </source>
</evidence>
<dbReference type="PANTHER" id="PTHR31080">
    <property type="entry name" value="PECTINESTERASE INHIBITOR-LIKE"/>
    <property type="match status" value="1"/>
</dbReference>
<dbReference type="EMBL" id="CAUOFW020004107">
    <property type="protein sequence ID" value="CAK9163843.1"/>
    <property type="molecule type" value="Genomic_DNA"/>
</dbReference>
<comment type="caution">
    <text evidence="9">The sequence shown here is derived from an EMBL/GenBank/DDBJ whole genome shotgun (WGS) entry which is preliminary data.</text>
</comment>
<dbReference type="PANTHER" id="PTHR31080:SF15">
    <property type="entry name" value="INVERTASE"/>
    <property type="match status" value="1"/>
</dbReference>
<dbReference type="GO" id="GO:0048046">
    <property type="term" value="C:apoplast"/>
    <property type="evidence" value="ECO:0007669"/>
    <property type="project" value="UniProtKB-SubCell"/>
</dbReference>
<dbReference type="SMART" id="SM00856">
    <property type="entry name" value="PMEI"/>
    <property type="match status" value="1"/>
</dbReference>
<dbReference type="Gene3D" id="1.20.140.40">
    <property type="entry name" value="Invertase/pectin methylesterase inhibitor family protein"/>
    <property type="match status" value="1"/>
</dbReference>
<evidence type="ECO:0000256" key="1">
    <source>
        <dbReference type="ARBA" id="ARBA00004271"/>
    </source>
</evidence>
<protein>
    <recommendedName>
        <fullName evidence="8">Pectinesterase inhibitor domain-containing protein</fullName>
    </recommendedName>
</protein>
<keyword evidence="3" id="KW-0964">Secreted</keyword>
<dbReference type="Pfam" id="PF04043">
    <property type="entry name" value="PMEI"/>
    <property type="match status" value="1"/>
</dbReference>
<evidence type="ECO:0000256" key="5">
    <source>
        <dbReference type="ARBA" id="ARBA00023157"/>
    </source>
</evidence>
<evidence type="ECO:0000259" key="8">
    <source>
        <dbReference type="SMART" id="SM00856"/>
    </source>
</evidence>
<dbReference type="Proteomes" id="UP001642360">
    <property type="component" value="Unassembled WGS sequence"/>
</dbReference>
<dbReference type="NCBIfam" id="TIGR01614">
    <property type="entry name" value="PME_inhib"/>
    <property type="match status" value="1"/>
</dbReference>
<keyword evidence="10" id="KW-1185">Reference proteome</keyword>
<dbReference type="InterPro" id="IPR006501">
    <property type="entry name" value="Pectinesterase_inhib_dom"/>
</dbReference>
<comment type="subcellular location">
    <subcellularLocation>
        <location evidence="1">Secreted</location>
        <location evidence="1">Extracellular space</location>
        <location evidence="1">Apoplast</location>
    </subcellularLocation>
</comment>
<gene>
    <name evidence="9" type="ORF">ILEXP_LOCUS32917</name>
</gene>
<dbReference type="FunFam" id="1.20.140.40:FF:000006">
    <property type="entry name" value="Pectinesterase inhibitor 3"/>
    <property type="match status" value="1"/>
</dbReference>
<evidence type="ECO:0000256" key="4">
    <source>
        <dbReference type="ARBA" id="ARBA00022729"/>
    </source>
</evidence>
<dbReference type="InterPro" id="IPR051955">
    <property type="entry name" value="PME_Inhibitor"/>
</dbReference>
<organism evidence="9 10">
    <name type="scientific">Ilex paraguariensis</name>
    <name type="common">yerba mate</name>
    <dbReference type="NCBI Taxonomy" id="185542"/>
    <lineage>
        <taxon>Eukaryota</taxon>
        <taxon>Viridiplantae</taxon>
        <taxon>Streptophyta</taxon>
        <taxon>Embryophyta</taxon>
        <taxon>Tracheophyta</taxon>
        <taxon>Spermatophyta</taxon>
        <taxon>Magnoliopsida</taxon>
        <taxon>eudicotyledons</taxon>
        <taxon>Gunneridae</taxon>
        <taxon>Pentapetalae</taxon>
        <taxon>asterids</taxon>
        <taxon>campanulids</taxon>
        <taxon>Aquifoliales</taxon>
        <taxon>Aquifoliaceae</taxon>
        <taxon>Ilex</taxon>
    </lineage>
</organism>
<reference evidence="9 10" key="1">
    <citation type="submission" date="2024-02" db="EMBL/GenBank/DDBJ databases">
        <authorList>
            <person name="Vignale AGUSTIN F."/>
            <person name="Sosa J E."/>
            <person name="Modenutti C."/>
        </authorList>
    </citation>
    <scope>NUCLEOTIDE SEQUENCE [LARGE SCALE GENOMIC DNA]</scope>
</reference>
<name>A0ABC8T9Z8_9AQUA</name>
<keyword evidence="5" id="KW-1015">Disulfide bond</keyword>
<evidence type="ECO:0000313" key="9">
    <source>
        <dbReference type="EMBL" id="CAK9163843.1"/>
    </source>
</evidence>
<evidence type="ECO:0000313" key="10">
    <source>
        <dbReference type="Proteomes" id="UP001642360"/>
    </source>
</evidence>